<keyword evidence="5 11" id="KW-0663">Pyridoxal phosphate</keyword>
<name>A0A1M5EPL5_9GAMM</name>
<dbReference type="GO" id="GO:0102933">
    <property type="term" value="F:GDP-4-dehydro-6-deoxy-D-mannose-4-aminotransferase activity"/>
    <property type="evidence" value="ECO:0007669"/>
    <property type="project" value="UniProtKB-EC"/>
</dbReference>
<organism evidence="13 14">
    <name type="scientific">Modicisalibacter ilicicola DSM 19980</name>
    <dbReference type="NCBI Taxonomy" id="1121942"/>
    <lineage>
        <taxon>Bacteria</taxon>
        <taxon>Pseudomonadati</taxon>
        <taxon>Pseudomonadota</taxon>
        <taxon>Gammaproteobacteria</taxon>
        <taxon>Oceanospirillales</taxon>
        <taxon>Halomonadaceae</taxon>
        <taxon>Modicisalibacter</taxon>
    </lineage>
</organism>
<evidence type="ECO:0000256" key="3">
    <source>
        <dbReference type="ARBA" id="ARBA00022576"/>
    </source>
</evidence>
<dbReference type="FunFam" id="3.40.640.10:FF:000090">
    <property type="entry name" value="Pyridoxal phosphate-dependent aminotransferase"/>
    <property type="match status" value="1"/>
</dbReference>
<evidence type="ECO:0000313" key="14">
    <source>
        <dbReference type="Proteomes" id="UP000184346"/>
    </source>
</evidence>
<comment type="catalytic activity">
    <reaction evidence="7">
        <text>GDP-alpha-D-perosamine + 2-oxoglutarate = GDP-4-dehydro-alpha-D-rhamnose + L-glutamate</text>
        <dbReference type="Rhea" id="RHEA:36779"/>
        <dbReference type="ChEBI" id="CHEBI:16810"/>
        <dbReference type="ChEBI" id="CHEBI:29985"/>
        <dbReference type="ChEBI" id="CHEBI:57964"/>
        <dbReference type="ChEBI" id="CHEBI:73996"/>
        <dbReference type="EC" id="2.6.1.102"/>
    </reaction>
</comment>
<dbReference type="PANTHER" id="PTHR30244">
    <property type="entry name" value="TRANSAMINASE"/>
    <property type="match status" value="1"/>
</dbReference>
<dbReference type="EC" id="2.6.1.102" evidence="8"/>
<comment type="cofactor">
    <cofactor evidence="1">
        <name>pyridoxal 5'-phosphate</name>
        <dbReference type="ChEBI" id="CHEBI:597326"/>
    </cofactor>
</comment>
<dbReference type="GO" id="GO:0000271">
    <property type="term" value="P:polysaccharide biosynthetic process"/>
    <property type="evidence" value="ECO:0007669"/>
    <property type="project" value="TreeGrafter"/>
</dbReference>
<feature type="modified residue" description="N6-(pyridoxal phosphate)lysine" evidence="11">
    <location>
        <position position="215"/>
    </location>
</feature>
<dbReference type="Pfam" id="PF01041">
    <property type="entry name" value="DegT_DnrJ_EryC1"/>
    <property type="match status" value="1"/>
</dbReference>
<dbReference type="Gene3D" id="3.90.1150.10">
    <property type="entry name" value="Aspartate Aminotransferase, domain 1"/>
    <property type="match status" value="1"/>
</dbReference>
<evidence type="ECO:0000313" key="13">
    <source>
        <dbReference type="EMBL" id="SHF80972.1"/>
    </source>
</evidence>
<accession>A0A1M5EPL5</accession>
<evidence type="ECO:0000256" key="9">
    <source>
        <dbReference type="ARBA" id="ARBA00074221"/>
    </source>
</evidence>
<evidence type="ECO:0000256" key="12">
    <source>
        <dbReference type="RuleBase" id="RU004508"/>
    </source>
</evidence>
<sequence length="385" mass="42013">MLQPLIDFVRDHYHTNDFIPLHVPVFGGNEKAYVAETIDSTFVSSVGAFVDRFEQDMAAYTGSPRAVATVNGTAALHVALRLVDVGPSDYVITQPLTFVATCNAIAYCGAMPIFVDVDRHTLGLSPKALAEWLEAHAYRDDRGLCRRREGNGVIRACLPMHTFGHPADLDGLLRVCTDWGLALVEDAAESLGSTYHGRHTGTVGDVGTLSFNGNKVITTGGGGMILADQALGKRAKHLTTTAKQPHVYEYVHDELGYNYRLPNLNAALGCAQLEQLDAYLTEKRQLAADYAACLAGSDVTFVTEPAGCRSNYWLNAVICTDHEQRDQLLKATNEQGIMTRPIWQLMNRLPMYNHAPAGELSNALWLEARVVNLPSGIRAGEEELG</sequence>
<evidence type="ECO:0000256" key="8">
    <source>
        <dbReference type="ARBA" id="ARBA00066317"/>
    </source>
</evidence>
<gene>
    <name evidence="13" type="ORF">SAMN02745148_03587</name>
</gene>
<dbReference type="PIRSF" id="PIRSF000390">
    <property type="entry name" value="PLP_StrS"/>
    <property type="match status" value="1"/>
</dbReference>
<dbReference type="InterPro" id="IPR015422">
    <property type="entry name" value="PyrdxlP-dep_Trfase_small"/>
</dbReference>
<dbReference type="PANTHER" id="PTHR30244:SF30">
    <property type="entry name" value="BLR5990 PROTEIN"/>
    <property type="match status" value="1"/>
</dbReference>
<evidence type="ECO:0000256" key="5">
    <source>
        <dbReference type="ARBA" id="ARBA00022898"/>
    </source>
</evidence>
<evidence type="ECO:0000256" key="7">
    <source>
        <dbReference type="ARBA" id="ARBA00051587"/>
    </source>
</evidence>
<dbReference type="CDD" id="cd00616">
    <property type="entry name" value="AHBA_syn"/>
    <property type="match status" value="1"/>
</dbReference>
<evidence type="ECO:0000256" key="6">
    <source>
        <dbReference type="ARBA" id="ARBA00037999"/>
    </source>
</evidence>
<comment type="pathway">
    <text evidence="2">Bacterial outer membrane biogenesis; LPS O-antigen biosynthesis.</text>
</comment>
<dbReference type="InterPro" id="IPR026385">
    <property type="entry name" value="LegC-like"/>
</dbReference>
<reference evidence="13 14" key="1">
    <citation type="submission" date="2016-11" db="EMBL/GenBank/DDBJ databases">
        <authorList>
            <person name="Jaros S."/>
            <person name="Januszkiewicz K."/>
            <person name="Wedrychowicz H."/>
        </authorList>
    </citation>
    <scope>NUCLEOTIDE SEQUENCE [LARGE SCALE GENOMIC DNA]</scope>
    <source>
        <strain evidence="13 14">DSM 19980</strain>
    </source>
</reference>
<evidence type="ECO:0000256" key="2">
    <source>
        <dbReference type="ARBA" id="ARBA00005125"/>
    </source>
</evidence>
<evidence type="ECO:0000256" key="1">
    <source>
        <dbReference type="ARBA" id="ARBA00001933"/>
    </source>
</evidence>
<dbReference type="Proteomes" id="UP000184346">
    <property type="component" value="Unassembled WGS sequence"/>
</dbReference>
<dbReference type="AlphaFoldDB" id="A0A1M5EPL5"/>
<dbReference type="GO" id="GO:0030170">
    <property type="term" value="F:pyridoxal phosphate binding"/>
    <property type="evidence" value="ECO:0007669"/>
    <property type="project" value="TreeGrafter"/>
</dbReference>
<proteinExistence type="inferred from homology"/>
<dbReference type="InterPro" id="IPR015421">
    <property type="entry name" value="PyrdxlP-dep_Trfase_major"/>
</dbReference>
<comment type="similarity">
    <text evidence="6 12">Belongs to the DegT/DnrJ/EryC1 family.</text>
</comment>
<dbReference type="InterPro" id="IPR015424">
    <property type="entry name" value="PyrdxlP-dep_Trfase"/>
</dbReference>
<dbReference type="NCBIfam" id="TIGR04181">
    <property type="entry name" value="NHT_00031"/>
    <property type="match status" value="1"/>
</dbReference>
<dbReference type="STRING" id="1121942.SAMN02745148_03587"/>
<evidence type="ECO:0000256" key="4">
    <source>
        <dbReference type="ARBA" id="ARBA00022679"/>
    </source>
</evidence>
<dbReference type="OrthoDB" id="9804264at2"/>
<evidence type="ECO:0000256" key="11">
    <source>
        <dbReference type="PIRSR" id="PIRSR000390-2"/>
    </source>
</evidence>
<dbReference type="RefSeq" id="WP_072825467.1">
    <property type="nucleotide sequence ID" value="NZ_FQUJ01000024.1"/>
</dbReference>
<protein>
    <recommendedName>
        <fullName evidence="9">GDP-perosamine synthase</fullName>
        <ecNumber evidence="8">2.6.1.102</ecNumber>
    </recommendedName>
</protein>
<feature type="active site" description="Proton acceptor" evidence="10">
    <location>
        <position position="215"/>
    </location>
</feature>
<keyword evidence="14" id="KW-1185">Reference proteome</keyword>
<keyword evidence="3 13" id="KW-0032">Aminotransferase</keyword>
<dbReference type="InterPro" id="IPR000653">
    <property type="entry name" value="DegT/StrS_aminotransferase"/>
</dbReference>
<dbReference type="SUPFAM" id="SSF53383">
    <property type="entry name" value="PLP-dependent transferases"/>
    <property type="match status" value="1"/>
</dbReference>
<dbReference type="Gene3D" id="3.40.640.10">
    <property type="entry name" value="Type I PLP-dependent aspartate aminotransferase-like (Major domain)"/>
    <property type="match status" value="1"/>
</dbReference>
<dbReference type="EMBL" id="FQUJ01000024">
    <property type="protein sequence ID" value="SHF80972.1"/>
    <property type="molecule type" value="Genomic_DNA"/>
</dbReference>
<keyword evidence="4 13" id="KW-0808">Transferase</keyword>
<evidence type="ECO:0000256" key="10">
    <source>
        <dbReference type="PIRSR" id="PIRSR000390-1"/>
    </source>
</evidence>